<name>A0ABR9WI57_9BACT</name>
<evidence type="ECO:0008006" key="3">
    <source>
        <dbReference type="Google" id="ProtNLM"/>
    </source>
</evidence>
<organism evidence="1 2">
    <name type="scientific">Dyadobacter subterraneus</name>
    <dbReference type="NCBI Taxonomy" id="2773304"/>
    <lineage>
        <taxon>Bacteria</taxon>
        <taxon>Pseudomonadati</taxon>
        <taxon>Bacteroidota</taxon>
        <taxon>Cytophagia</taxon>
        <taxon>Cytophagales</taxon>
        <taxon>Spirosomataceae</taxon>
        <taxon>Dyadobacter</taxon>
    </lineage>
</organism>
<evidence type="ECO:0000313" key="2">
    <source>
        <dbReference type="Proteomes" id="UP000634134"/>
    </source>
</evidence>
<sequence>MDLENNEFLDFTRCAQEHKLDYMIIGGFAMFLNGLNRATEDVDIWIKPTKKNGETLIQVLLCMDYEEDDLEQLKLLDFTQAQVFGLNRELDILTYVHNKFDFDILFERSRITTNAQGSVIHFLHLNDLRELKILARRPQDLRDVIMIDDFLNSDN</sequence>
<keyword evidence="2" id="KW-1185">Reference proteome</keyword>
<dbReference type="Proteomes" id="UP000634134">
    <property type="component" value="Unassembled WGS sequence"/>
</dbReference>
<dbReference type="InterPro" id="IPR043519">
    <property type="entry name" value="NT_sf"/>
</dbReference>
<accession>A0ABR9WI57</accession>
<gene>
    <name evidence="1" type="ORF">IEE83_24800</name>
</gene>
<protein>
    <recommendedName>
        <fullName evidence="3">Nucleotidyltransferase</fullName>
    </recommendedName>
</protein>
<dbReference type="SUPFAM" id="SSF81301">
    <property type="entry name" value="Nucleotidyltransferase"/>
    <property type="match status" value="1"/>
</dbReference>
<reference evidence="2" key="1">
    <citation type="submission" date="2023-07" db="EMBL/GenBank/DDBJ databases">
        <title>Dyadobacter sp. nov 'subterranea' isolated from contaminted grondwater.</title>
        <authorList>
            <person name="Szabo I."/>
            <person name="Al-Omari J."/>
            <person name="Szerdahelyi S.G."/>
            <person name="Rado J."/>
        </authorList>
    </citation>
    <scope>NUCLEOTIDE SEQUENCE [LARGE SCALE GENOMIC DNA]</scope>
    <source>
        <strain evidence="2">UP-52</strain>
    </source>
</reference>
<comment type="caution">
    <text evidence="1">The sequence shown here is derived from an EMBL/GenBank/DDBJ whole genome shotgun (WGS) entry which is preliminary data.</text>
</comment>
<dbReference type="Gene3D" id="3.30.460.40">
    <property type="match status" value="1"/>
</dbReference>
<dbReference type="EMBL" id="JACYGY010000001">
    <property type="protein sequence ID" value="MBE9465115.1"/>
    <property type="molecule type" value="Genomic_DNA"/>
</dbReference>
<proteinExistence type="predicted"/>
<evidence type="ECO:0000313" key="1">
    <source>
        <dbReference type="EMBL" id="MBE9465115.1"/>
    </source>
</evidence>
<dbReference type="RefSeq" id="WP_194123138.1">
    <property type="nucleotide sequence ID" value="NZ_JACYGY010000001.1"/>
</dbReference>